<dbReference type="PANTHER" id="PTHR43130:SF15">
    <property type="entry name" value="THIJ_PFPI FAMILY PROTEIN (AFU_ORTHOLOGUE AFUA_5G14240)"/>
    <property type="match status" value="1"/>
</dbReference>
<organism evidence="1 2">
    <name type="scientific">Mycena maculata</name>
    <dbReference type="NCBI Taxonomy" id="230809"/>
    <lineage>
        <taxon>Eukaryota</taxon>
        <taxon>Fungi</taxon>
        <taxon>Dikarya</taxon>
        <taxon>Basidiomycota</taxon>
        <taxon>Agaricomycotina</taxon>
        <taxon>Agaricomycetes</taxon>
        <taxon>Agaricomycetidae</taxon>
        <taxon>Agaricales</taxon>
        <taxon>Marasmiineae</taxon>
        <taxon>Mycenaceae</taxon>
        <taxon>Mycena</taxon>
    </lineage>
</organism>
<proteinExistence type="predicted"/>
<dbReference type="PANTHER" id="PTHR43130">
    <property type="entry name" value="ARAC-FAMILY TRANSCRIPTIONAL REGULATOR"/>
    <property type="match status" value="1"/>
</dbReference>
<sequence>MHRSSSILFLCPEEPNPSACPAFIKWQSPGAKYILTVCTGSLILARTGLLNGMRATTNKAAFRIVQNPPPGSD</sequence>
<dbReference type="InterPro" id="IPR029062">
    <property type="entry name" value="Class_I_gatase-like"/>
</dbReference>
<comment type="caution">
    <text evidence="1">The sequence shown here is derived from an EMBL/GenBank/DDBJ whole genome shotgun (WGS) entry which is preliminary data.</text>
</comment>
<dbReference type="SUPFAM" id="SSF52317">
    <property type="entry name" value="Class I glutamine amidotransferase-like"/>
    <property type="match status" value="1"/>
</dbReference>
<gene>
    <name evidence="1" type="ORF">DFH07DRAFT_802700</name>
</gene>
<reference evidence="1" key="1">
    <citation type="submission" date="2023-03" db="EMBL/GenBank/DDBJ databases">
        <title>Massive genome expansion in bonnet fungi (Mycena s.s.) driven by repeated elements and novel gene families across ecological guilds.</title>
        <authorList>
            <consortium name="Lawrence Berkeley National Laboratory"/>
            <person name="Harder C.B."/>
            <person name="Miyauchi S."/>
            <person name="Viragh M."/>
            <person name="Kuo A."/>
            <person name="Thoen E."/>
            <person name="Andreopoulos B."/>
            <person name="Lu D."/>
            <person name="Skrede I."/>
            <person name="Drula E."/>
            <person name="Henrissat B."/>
            <person name="Morin E."/>
            <person name="Kohler A."/>
            <person name="Barry K."/>
            <person name="LaButti K."/>
            <person name="Morin E."/>
            <person name="Salamov A."/>
            <person name="Lipzen A."/>
            <person name="Mereny Z."/>
            <person name="Hegedus B."/>
            <person name="Baldrian P."/>
            <person name="Stursova M."/>
            <person name="Weitz H."/>
            <person name="Taylor A."/>
            <person name="Grigoriev I.V."/>
            <person name="Nagy L.G."/>
            <person name="Martin F."/>
            <person name="Kauserud H."/>
        </authorList>
    </citation>
    <scope>NUCLEOTIDE SEQUENCE</scope>
    <source>
        <strain evidence="1">CBHHK188m</strain>
    </source>
</reference>
<dbReference type="InterPro" id="IPR052158">
    <property type="entry name" value="INH-QAR"/>
</dbReference>
<evidence type="ECO:0000313" key="2">
    <source>
        <dbReference type="Proteomes" id="UP001215280"/>
    </source>
</evidence>
<dbReference type="Proteomes" id="UP001215280">
    <property type="component" value="Unassembled WGS sequence"/>
</dbReference>
<evidence type="ECO:0000313" key="1">
    <source>
        <dbReference type="EMBL" id="KAJ7772645.1"/>
    </source>
</evidence>
<dbReference type="EMBL" id="JARJLG010000019">
    <property type="protein sequence ID" value="KAJ7772645.1"/>
    <property type="molecule type" value="Genomic_DNA"/>
</dbReference>
<protein>
    <recommendedName>
        <fullName evidence="3">DJ-1/PfpI domain-containing protein</fullName>
    </recommendedName>
</protein>
<accession>A0AAD7NRY1</accession>
<dbReference type="AlphaFoldDB" id="A0AAD7NRY1"/>
<name>A0AAD7NRY1_9AGAR</name>
<keyword evidence="2" id="KW-1185">Reference proteome</keyword>
<dbReference type="Gene3D" id="3.40.50.880">
    <property type="match status" value="1"/>
</dbReference>
<evidence type="ECO:0008006" key="3">
    <source>
        <dbReference type="Google" id="ProtNLM"/>
    </source>
</evidence>